<proteinExistence type="predicted"/>
<dbReference type="Proteomes" id="UP000002774">
    <property type="component" value="Chromosome"/>
</dbReference>
<evidence type="ECO:0000313" key="2">
    <source>
        <dbReference type="Proteomes" id="UP000002774"/>
    </source>
</evidence>
<evidence type="ECO:0008006" key="3">
    <source>
        <dbReference type="Google" id="ProtNLM"/>
    </source>
</evidence>
<dbReference type="HOGENOM" id="CLU_094580_0_0_10"/>
<accession>H1YG47</accession>
<dbReference type="STRING" id="714943.Mucpa_3207"/>
<sequence>MLIFVKDMAIRSGTVSFKPIMKIGAIFILAVAHVGAVFAQGKTVDGIVFDKITKERIAKVSVVDLNSQASIYNNLKAEFTIPAKKGDVLVFKKEGYFNDTIKLKDDPTLAVYLTRTSIPLKTVYIQGRFLTPQNQLEINKQLYNKAYGSLADHDLISINRNGAGLSIDALYNMLSRQGRNATRLRGIIDRDYHESLIDARFNNTLVASITGLKDQQLTDFMFKYRPGYYFVQEASDYDFIKYIRNNFRRYQRNPTAYSLAPLYQDKLDK</sequence>
<organism evidence="1 2">
    <name type="scientific">Mucilaginibacter paludis DSM 18603</name>
    <dbReference type="NCBI Taxonomy" id="714943"/>
    <lineage>
        <taxon>Bacteria</taxon>
        <taxon>Pseudomonadati</taxon>
        <taxon>Bacteroidota</taxon>
        <taxon>Sphingobacteriia</taxon>
        <taxon>Sphingobacteriales</taxon>
        <taxon>Sphingobacteriaceae</taxon>
        <taxon>Mucilaginibacter</taxon>
    </lineage>
</organism>
<keyword evidence="2" id="KW-1185">Reference proteome</keyword>
<dbReference type="eggNOG" id="ENOG5030006">
    <property type="taxonomic scope" value="Bacteria"/>
</dbReference>
<evidence type="ECO:0000313" key="1">
    <source>
        <dbReference type="EMBL" id="EHQ27311.1"/>
    </source>
</evidence>
<gene>
    <name evidence="1" type="ORF">Mucpa_3207</name>
</gene>
<dbReference type="EMBL" id="CM001403">
    <property type="protein sequence ID" value="EHQ27311.1"/>
    <property type="molecule type" value="Genomic_DNA"/>
</dbReference>
<name>H1YG47_9SPHI</name>
<reference evidence="1" key="1">
    <citation type="submission" date="2011-09" db="EMBL/GenBank/DDBJ databases">
        <title>The permanent draft genome of Mucilaginibacter paludis DSM 18603.</title>
        <authorList>
            <consortium name="US DOE Joint Genome Institute (JGI-PGF)"/>
            <person name="Lucas S."/>
            <person name="Han J."/>
            <person name="Lapidus A."/>
            <person name="Bruce D."/>
            <person name="Goodwin L."/>
            <person name="Pitluck S."/>
            <person name="Peters L."/>
            <person name="Kyrpides N."/>
            <person name="Mavromatis K."/>
            <person name="Ivanova N."/>
            <person name="Mikhailova N."/>
            <person name="Held B."/>
            <person name="Detter J.C."/>
            <person name="Tapia R."/>
            <person name="Han C."/>
            <person name="Land M."/>
            <person name="Hauser L."/>
            <person name="Markowitz V."/>
            <person name="Cheng J.-F."/>
            <person name="Hugenholtz P."/>
            <person name="Woyke T."/>
            <person name="Wu D."/>
            <person name="Tindall B."/>
            <person name="Brambilla E."/>
            <person name="Klenk H.-P."/>
            <person name="Eisen J.A."/>
        </authorList>
    </citation>
    <scope>NUCLEOTIDE SEQUENCE [LARGE SCALE GENOMIC DNA]</scope>
    <source>
        <strain evidence="1">DSM 18603</strain>
    </source>
</reference>
<dbReference type="AlphaFoldDB" id="H1YG47"/>
<protein>
    <recommendedName>
        <fullName evidence="3">Carboxypeptidase-like regulatory domain-containing protein</fullName>
    </recommendedName>
</protein>